<evidence type="ECO:0000313" key="1">
    <source>
        <dbReference type="EMBL" id="KAG7349515.1"/>
    </source>
</evidence>
<organism evidence="1 2">
    <name type="scientific">Nitzschia inconspicua</name>
    <dbReference type="NCBI Taxonomy" id="303405"/>
    <lineage>
        <taxon>Eukaryota</taxon>
        <taxon>Sar</taxon>
        <taxon>Stramenopiles</taxon>
        <taxon>Ochrophyta</taxon>
        <taxon>Bacillariophyta</taxon>
        <taxon>Bacillariophyceae</taxon>
        <taxon>Bacillariophycidae</taxon>
        <taxon>Bacillariales</taxon>
        <taxon>Bacillariaceae</taxon>
        <taxon>Nitzschia</taxon>
    </lineage>
</organism>
<evidence type="ECO:0000313" key="2">
    <source>
        <dbReference type="Proteomes" id="UP000693970"/>
    </source>
</evidence>
<sequence>MPHPLQEALIRFYRLSKMPEEAQGLQIAIPRNLFNKLPPLPRYLTADASISLSLLIMWQLKKRMLGPKAMMAVSKAYEEANLERLEDWDDCVEFSEANSIKDLKDTASVPQPPSDCVPPAVKTENGEPKWEELDNPGDWSRYCFNPSFNKSGSYISHSLPTGAVPIPLDNGVRQCTGWTFLYKDWKMKDHWKSDGLFAPIVGAWAVKEAHRFKEVIISELVHFDGILIRDGLLGGSTDGAIYRRWQNKSPAFDPDTSSSLTHTRFLQLKRTLKLNDNKTAKKKGEEGYKPAYKYGFIFDVVCHNVLVITETASLDLCGDESSWAHQGWGESGAGIIARIQKEGKRFFLLMHTVFVLTLTSTGTSSFER</sequence>
<proteinExistence type="predicted"/>
<name>A0A9K3KUN1_9STRA</name>
<gene>
    <name evidence="1" type="ORF">IV203_012112</name>
</gene>
<reference evidence="1" key="1">
    <citation type="journal article" date="2021" name="Sci. Rep.">
        <title>Diploid genomic architecture of Nitzschia inconspicua, an elite biomass production diatom.</title>
        <authorList>
            <person name="Oliver A."/>
            <person name="Podell S."/>
            <person name="Pinowska A."/>
            <person name="Traller J.C."/>
            <person name="Smith S.R."/>
            <person name="McClure R."/>
            <person name="Beliaev A."/>
            <person name="Bohutskyi P."/>
            <person name="Hill E.A."/>
            <person name="Rabines A."/>
            <person name="Zheng H."/>
            <person name="Allen L.Z."/>
            <person name="Kuo A."/>
            <person name="Grigoriev I.V."/>
            <person name="Allen A.E."/>
            <person name="Hazlebeck D."/>
            <person name="Allen E.E."/>
        </authorList>
    </citation>
    <scope>NUCLEOTIDE SEQUENCE</scope>
    <source>
        <strain evidence="1">Hildebrandi</strain>
    </source>
</reference>
<dbReference type="EMBL" id="JAGRRH010000019">
    <property type="protein sequence ID" value="KAG7349515.1"/>
    <property type="molecule type" value="Genomic_DNA"/>
</dbReference>
<comment type="caution">
    <text evidence="1">The sequence shown here is derived from an EMBL/GenBank/DDBJ whole genome shotgun (WGS) entry which is preliminary data.</text>
</comment>
<protein>
    <submittedName>
        <fullName evidence="1">Uncharacterized protein</fullName>
    </submittedName>
</protein>
<reference evidence="1" key="2">
    <citation type="submission" date="2021-04" db="EMBL/GenBank/DDBJ databases">
        <authorList>
            <person name="Podell S."/>
        </authorList>
    </citation>
    <scope>NUCLEOTIDE SEQUENCE</scope>
    <source>
        <strain evidence="1">Hildebrandi</strain>
    </source>
</reference>
<keyword evidence="2" id="KW-1185">Reference proteome</keyword>
<dbReference type="AlphaFoldDB" id="A0A9K3KUN1"/>
<accession>A0A9K3KUN1</accession>
<dbReference type="Proteomes" id="UP000693970">
    <property type="component" value="Unassembled WGS sequence"/>
</dbReference>